<evidence type="ECO:0000313" key="9">
    <source>
        <dbReference type="EMBL" id="QDP96151.1"/>
    </source>
</evidence>
<proteinExistence type="predicted"/>
<dbReference type="GO" id="GO:0005829">
    <property type="term" value="C:cytosol"/>
    <property type="evidence" value="ECO:0007669"/>
    <property type="project" value="TreeGrafter"/>
</dbReference>
<dbReference type="CDD" id="cd00383">
    <property type="entry name" value="trans_reg_C"/>
    <property type="match status" value="1"/>
</dbReference>
<evidence type="ECO:0000256" key="3">
    <source>
        <dbReference type="ARBA" id="ARBA00023125"/>
    </source>
</evidence>
<evidence type="ECO:0000256" key="5">
    <source>
        <dbReference type="PROSITE-ProRule" id="PRU00169"/>
    </source>
</evidence>
<dbReference type="SMART" id="SM00448">
    <property type="entry name" value="REC"/>
    <property type="match status" value="1"/>
</dbReference>
<accession>A0A516PYV0</accession>
<dbReference type="SMART" id="SM00862">
    <property type="entry name" value="Trans_reg_C"/>
    <property type="match status" value="1"/>
</dbReference>
<dbReference type="AlphaFoldDB" id="A0A516PYV0"/>
<name>A0A516PYV0_9ACTN</name>
<feature type="DNA-binding region" description="OmpR/PhoB-type" evidence="6">
    <location>
        <begin position="173"/>
        <end position="271"/>
    </location>
</feature>
<dbReference type="PROSITE" id="PS51755">
    <property type="entry name" value="OMPR_PHOB"/>
    <property type="match status" value="1"/>
</dbReference>
<evidence type="ECO:0000256" key="6">
    <source>
        <dbReference type="PROSITE-ProRule" id="PRU01091"/>
    </source>
</evidence>
<dbReference type="CDD" id="cd17574">
    <property type="entry name" value="REC_OmpR"/>
    <property type="match status" value="1"/>
</dbReference>
<dbReference type="KEGG" id="mik:FOE78_09775"/>
<dbReference type="InterPro" id="IPR011006">
    <property type="entry name" value="CheY-like_superfamily"/>
</dbReference>
<dbReference type="PANTHER" id="PTHR48111">
    <property type="entry name" value="REGULATOR OF RPOS"/>
    <property type="match status" value="1"/>
</dbReference>
<dbReference type="OrthoDB" id="5511894at2"/>
<dbReference type="Gene3D" id="6.10.250.690">
    <property type="match status" value="1"/>
</dbReference>
<keyword evidence="3 6" id="KW-0238">DNA-binding</keyword>
<feature type="domain" description="OmpR/PhoB-type" evidence="8">
    <location>
        <begin position="173"/>
        <end position="271"/>
    </location>
</feature>
<evidence type="ECO:0000259" key="7">
    <source>
        <dbReference type="PROSITE" id="PS50110"/>
    </source>
</evidence>
<dbReference type="GO" id="GO:0032993">
    <property type="term" value="C:protein-DNA complex"/>
    <property type="evidence" value="ECO:0007669"/>
    <property type="project" value="TreeGrafter"/>
</dbReference>
<evidence type="ECO:0000256" key="1">
    <source>
        <dbReference type="ARBA" id="ARBA00022553"/>
    </source>
</evidence>
<dbReference type="Gene3D" id="1.10.10.10">
    <property type="entry name" value="Winged helix-like DNA-binding domain superfamily/Winged helix DNA-binding domain"/>
    <property type="match status" value="1"/>
</dbReference>
<sequence>MSAEVSQPRRPATMAERFPIAYGPARGAVTATQPAARNRRLIDVAAEVLIVEDDPMLADVLVGYVRNAGHRVRVVADGAEALAAWENEPPDVVLLDVMLPTLSGLEVLRRRRNAGDNAAVIIISARGDEPDRLIGLEFGADDYVVKPLSPREIVLRIEALLRRATQPDGRLSDRTLQIGSVEVDLAARWATRSGSPLQLTSREFDLLAFLAGHRGETFSKTALMQRVWGWDFGDTSTVTVHVRRLRQKLEDDPSDPRLVLTVGRQGYRIAREDELA</sequence>
<dbReference type="PANTHER" id="PTHR48111:SF4">
    <property type="entry name" value="DNA-BINDING DUAL TRANSCRIPTIONAL REGULATOR OMPR"/>
    <property type="match status" value="1"/>
</dbReference>
<evidence type="ECO:0000256" key="4">
    <source>
        <dbReference type="ARBA" id="ARBA00023163"/>
    </source>
</evidence>
<keyword evidence="1 5" id="KW-0597">Phosphoprotein</keyword>
<dbReference type="Pfam" id="PF00072">
    <property type="entry name" value="Response_reg"/>
    <property type="match status" value="1"/>
</dbReference>
<dbReference type="InterPro" id="IPR001789">
    <property type="entry name" value="Sig_transdc_resp-reg_receiver"/>
</dbReference>
<dbReference type="SUPFAM" id="SSF52172">
    <property type="entry name" value="CheY-like"/>
    <property type="match status" value="1"/>
</dbReference>
<gene>
    <name evidence="9" type="ORF">FOE78_09775</name>
</gene>
<dbReference type="Proteomes" id="UP000319263">
    <property type="component" value="Chromosome"/>
</dbReference>
<protein>
    <submittedName>
        <fullName evidence="9">Response regulator transcription factor</fullName>
    </submittedName>
</protein>
<dbReference type="GO" id="GO:0000156">
    <property type="term" value="F:phosphorelay response regulator activity"/>
    <property type="evidence" value="ECO:0007669"/>
    <property type="project" value="TreeGrafter"/>
</dbReference>
<dbReference type="Pfam" id="PF00486">
    <property type="entry name" value="Trans_reg_C"/>
    <property type="match status" value="1"/>
</dbReference>
<reference evidence="9 10" key="1">
    <citation type="submission" date="2019-07" db="EMBL/GenBank/DDBJ databases">
        <title>Microlunatus dokdonensis sp. nov. isolated from the rhizospheric soil of the wild plant Elymus tsukushiensis.</title>
        <authorList>
            <person name="Ghim S.-Y."/>
            <person name="Hwang Y.-J."/>
            <person name="Son J.-S."/>
            <person name="Shin J.-H."/>
        </authorList>
    </citation>
    <scope>NUCLEOTIDE SEQUENCE [LARGE SCALE GENOMIC DNA]</scope>
    <source>
        <strain evidence="9 10">KUDC0627</strain>
    </source>
</reference>
<organism evidence="9 10">
    <name type="scientific">Microlunatus elymi</name>
    <dbReference type="NCBI Taxonomy" id="2596828"/>
    <lineage>
        <taxon>Bacteria</taxon>
        <taxon>Bacillati</taxon>
        <taxon>Actinomycetota</taxon>
        <taxon>Actinomycetes</taxon>
        <taxon>Propionibacteriales</taxon>
        <taxon>Propionibacteriaceae</taxon>
        <taxon>Microlunatus</taxon>
    </lineage>
</organism>
<keyword evidence="10" id="KW-1185">Reference proteome</keyword>
<dbReference type="GO" id="GO:0006355">
    <property type="term" value="P:regulation of DNA-templated transcription"/>
    <property type="evidence" value="ECO:0007669"/>
    <property type="project" value="InterPro"/>
</dbReference>
<feature type="domain" description="Response regulatory" evidence="7">
    <location>
        <begin position="47"/>
        <end position="161"/>
    </location>
</feature>
<feature type="modified residue" description="4-aspartylphosphate" evidence="5">
    <location>
        <position position="96"/>
    </location>
</feature>
<dbReference type="PROSITE" id="PS50110">
    <property type="entry name" value="RESPONSE_REGULATORY"/>
    <property type="match status" value="1"/>
</dbReference>
<evidence type="ECO:0000256" key="2">
    <source>
        <dbReference type="ARBA" id="ARBA00023015"/>
    </source>
</evidence>
<dbReference type="InterPro" id="IPR001867">
    <property type="entry name" value="OmpR/PhoB-type_DNA-bd"/>
</dbReference>
<evidence type="ECO:0000313" key="10">
    <source>
        <dbReference type="Proteomes" id="UP000319263"/>
    </source>
</evidence>
<dbReference type="EMBL" id="CP041692">
    <property type="protein sequence ID" value="QDP96151.1"/>
    <property type="molecule type" value="Genomic_DNA"/>
</dbReference>
<dbReference type="InterPro" id="IPR036388">
    <property type="entry name" value="WH-like_DNA-bd_sf"/>
</dbReference>
<dbReference type="InterPro" id="IPR039420">
    <property type="entry name" value="WalR-like"/>
</dbReference>
<dbReference type="GO" id="GO:0000976">
    <property type="term" value="F:transcription cis-regulatory region binding"/>
    <property type="evidence" value="ECO:0007669"/>
    <property type="project" value="TreeGrafter"/>
</dbReference>
<keyword evidence="4" id="KW-0804">Transcription</keyword>
<dbReference type="Gene3D" id="3.40.50.2300">
    <property type="match status" value="1"/>
</dbReference>
<keyword evidence="2" id="KW-0805">Transcription regulation</keyword>
<evidence type="ECO:0000259" key="8">
    <source>
        <dbReference type="PROSITE" id="PS51755"/>
    </source>
</evidence>